<organism evidence="4 5">
    <name type="scientific">Tagetes erecta</name>
    <name type="common">African marigold</name>
    <dbReference type="NCBI Taxonomy" id="13708"/>
    <lineage>
        <taxon>Eukaryota</taxon>
        <taxon>Viridiplantae</taxon>
        <taxon>Streptophyta</taxon>
        <taxon>Embryophyta</taxon>
        <taxon>Tracheophyta</taxon>
        <taxon>Spermatophyta</taxon>
        <taxon>Magnoliopsida</taxon>
        <taxon>eudicotyledons</taxon>
        <taxon>Gunneridae</taxon>
        <taxon>Pentapetalae</taxon>
        <taxon>asterids</taxon>
        <taxon>campanulids</taxon>
        <taxon>Asterales</taxon>
        <taxon>Asteraceae</taxon>
        <taxon>Asteroideae</taxon>
        <taxon>Heliantheae alliance</taxon>
        <taxon>Tageteae</taxon>
        <taxon>Tagetes</taxon>
    </lineage>
</organism>
<comment type="subcellular location">
    <subcellularLocation>
        <location evidence="1">Membrane</location>
    </subcellularLocation>
</comment>
<dbReference type="EMBL" id="JAUHHV010000003">
    <property type="protein sequence ID" value="KAK1430468.1"/>
    <property type="molecule type" value="Genomic_DNA"/>
</dbReference>
<dbReference type="GO" id="GO:0009506">
    <property type="term" value="C:plasmodesma"/>
    <property type="evidence" value="ECO:0007669"/>
    <property type="project" value="TreeGrafter"/>
</dbReference>
<name>A0AAD8KWT8_TARER</name>
<dbReference type="GO" id="GO:0098542">
    <property type="term" value="P:defense response to other organism"/>
    <property type="evidence" value="ECO:0007669"/>
    <property type="project" value="InterPro"/>
</dbReference>
<evidence type="ECO:0000256" key="3">
    <source>
        <dbReference type="SAM" id="Phobius"/>
    </source>
</evidence>
<protein>
    <recommendedName>
        <fullName evidence="6">Late embryogenesis abundant protein LEA-2 subgroup domain-containing protein</fullName>
    </recommendedName>
</protein>
<keyword evidence="3" id="KW-1133">Transmembrane helix</keyword>
<evidence type="ECO:0008006" key="6">
    <source>
        <dbReference type="Google" id="ProtNLM"/>
    </source>
</evidence>
<evidence type="ECO:0000256" key="2">
    <source>
        <dbReference type="ARBA" id="ARBA00023136"/>
    </source>
</evidence>
<proteinExistence type="predicted"/>
<evidence type="ECO:0000313" key="5">
    <source>
        <dbReference type="Proteomes" id="UP001229421"/>
    </source>
</evidence>
<sequence length="219" mass="24624">MTAEEDSGPDNNKPRQTKLVELLCACVLITFIISGATGAIVFMLANMYPLPSLIFTLQDVKLYAFNVSTTKSTVTSNFQVTILCEHDKSMISPPFYFDQIDVYASYMSQRITEPTIVPATYIDTSDNKVWSLYLNGSEVSVTSDRAVYLAQDVIDEIMLINVEVTGKIGTRYKNSKHQNPLKVYCRAYVMFGNNNDDSNVVGWDVKSSFIDKWCDVEID</sequence>
<keyword evidence="3" id="KW-0812">Transmembrane</keyword>
<keyword evidence="2 3" id="KW-0472">Membrane</keyword>
<dbReference type="GO" id="GO:0005886">
    <property type="term" value="C:plasma membrane"/>
    <property type="evidence" value="ECO:0007669"/>
    <property type="project" value="TreeGrafter"/>
</dbReference>
<accession>A0AAD8KWT8</accession>
<dbReference type="InterPro" id="IPR044839">
    <property type="entry name" value="NDR1-like"/>
</dbReference>
<evidence type="ECO:0000313" key="4">
    <source>
        <dbReference type="EMBL" id="KAK1430468.1"/>
    </source>
</evidence>
<evidence type="ECO:0000256" key="1">
    <source>
        <dbReference type="ARBA" id="ARBA00004370"/>
    </source>
</evidence>
<dbReference type="Proteomes" id="UP001229421">
    <property type="component" value="Unassembled WGS sequence"/>
</dbReference>
<dbReference type="PANTHER" id="PTHR31415:SF166">
    <property type="entry name" value="LATE EMBRYOGENESIS ABUNDANT (LEA) HYDROXYPROLINE-RICH GLYCOPROTEIN FAMILY"/>
    <property type="match status" value="1"/>
</dbReference>
<reference evidence="4" key="1">
    <citation type="journal article" date="2023" name="bioRxiv">
        <title>Improved chromosome-level genome assembly for marigold (Tagetes erecta).</title>
        <authorList>
            <person name="Jiang F."/>
            <person name="Yuan L."/>
            <person name="Wang S."/>
            <person name="Wang H."/>
            <person name="Xu D."/>
            <person name="Wang A."/>
            <person name="Fan W."/>
        </authorList>
    </citation>
    <scope>NUCLEOTIDE SEQUENCE</scope>
    <source>
        <strain evidence="4">WSJ</strain>
        <tissue evidence="4">Leaf</tissue>
    </source>
</reference>
<dbReference type="PANTHER" id="PTHR31415">
    <property type="entry name" value="OS05G0367900 PROTEIN"/>
    <property type="match status" value="1"/>
</dbReference>
<dbReference type="AlphaFoldDB" id="A0AAD8KWT8"/>
<comment type="caution">
    <text evidence="4">The sequence shown here is derived from an EMBL/GenBank/DDBJ whole genome shotgun (WGS) entry which is preliminary data.</text>
</comment>
<gene>
    <name evidence="4" type="ORF">QVD17_13215</name>
</gene>
<keyword evidence="5" id="KW-1185">Reference proteome</keyword>
<feature type="transmembrane region" description="Helical" evidence="3">
    <location>
        <begin position="20"/>
        <end position="45"/>
    </location>
</feature>